<protein>
    <submittedName>
        <fullName evidence="1">Uncharacterized protein</fullName>
    </submittedName>
</protein>
<evidence type="ECO:0000313" key="1">
    <source>
        <dbReference type="EMBL" id="KAJ1675378.1"/>
    </source>
</evidence>
<sequence>MTSSLPPDLLPYFEPRPPLDYAPPLDREPTERTGPTITGISVFINQFNQADDPNYKYTETIALRKAREREEREKKAKQDIERGLKQWNPHEGPNATEDPYRTIIVSRLNYDVTEKELKREFEAYGDIKSAKYEHERSVKDAYEYADGIKILGRRIVVDVERGRTVRDWRPRRLGTRIGPKALNQKKPGRFDPKNPVQSAPTRGTGRYVGGGGGGGGIGGGVGGGGRPRGREWSYRSGGGGGRNRDHDRVHDRHRDRHRDYERDRGRDYDYRDRNGSSRRRSRSPNHYRGSRRSRSRDSDHHRSSRHDSSRRHYY</sequence>
<organism evidence="1 2">
    <name type="scientific">Spiromyces aspiralis</name>
    <dbReference type="NCBI Taxonomy" id="68401"/>
    <lineage>
        <taxon>Eukaryota</taxon>
        <taxon>Fungi</taxon>
        <taxon>Fungi incertae sedis</taxon>
        <taxon>Zoopagomycota</taxon>
        <taxon>Kickxellomycotina</taxon>
        <taxon>Kickxellomycetes</taxon>
        <taxon>Kickxellales</taxon>
        <taxon>Kickxellaceae</taxon>
        <taxon>Spiromyces</taxon>
    </lineage>
</organism>
<keyword evidence="2" id="KW-1185">Reference proteome</keyword>
<accession>A0ACC1HI09</accession>
<dbReference type="Proteomes" id="UP001145114">
    <property type="component" value="Unassembled WGS sequence"/>
</dbReference>
<dbReference type="EMBL" id="JAMZIH010005336">
    <property type="protein sequence ID" value="KAJ1675378.1"/>
    <property type="molecule type" value="Genomic_DNA"/>
</dbReference>
<evidence type="ECO:0000313" key="2">
    <source>
        <dbReference type="Proteomes" id="UP001145114"/>
    </source>
</evidence>
<gene>
    <name evidence="1" type="ORF">EV182_001386</name>
</gene>
<comment type="caution">
    <text evidence="1">The sequence shown here is derived from an EMBL/GenBank/DDBJ whole genome shotgun (WGS) entry which is preliminary data.</text>
</comment>
<reference evidence="1" key="1">
    <citation type="submission" date="2022-06" db="EMBL/GenBank/DDBJ databases">
        <title>Phylogenomic reconstructions and comparative analyses of Kickxellomycotina fungi.</title>
        <authorList>
            <person name="Reynolds N.K."/>
            <person name="Stajich J.E."/>
            <person name="Barry K."/>
            <person name="Grigoriev I.V."/>
            <person name="Crous P."/>
            <person name="Smith M.E."/>
        </authorList>
    </citation>
    <scope>NUCLEOTIDE SEQUENCE</scope>
    <source>
        <strain evidence="1">RSA 2271</strain>
    </source>
</reference>
<proteinExistence type="predicted"/>
<name>A0ACC1HI09_9FUNG</name>